<sequence length="420" mass="47751">MAAKTATPKTRKPKVNNFVLVLEQFLEKHNLTADSTPKQLSEHAPKLDALLPDWMARRCVKVALAGGTNNRCSFSGEQIEALLPDKRKGKLTIEKRTKYCAKVGDAMDIFAHHLDLGPKNDYEHEIVASGSRQSQFRVKLAEGGVSPEIINTYAKDPKLIQESNKIQKKQTKKRMANPDRIPIYFSLARVLKRIQNMDVSKILSKEDLADVIVMLSMSPAEVRSLQIIHYEPDPLNVPVWYKEGYSWYCTGYLKSRGEKKKNPEPRPFLSMEKNLERARELLTWIQNAIKAKKLRDPVFTENETRNAWPFNEFLKQEPYRTIPKNLRDYGSKHTSRIHGGKKPTPQHLKLLSRIAMRQESDCLDAGDNYAIGDTESEESDSEPETGDSSKPQIQASLSSQTIKMDSMLAEIDAMIAEIQK</sequence>
<keyword evidence="2" id="KW-0347">Helicase</keyword>
<feature type="region of interest" description="Disordered" evidence="1">
    <location>
        <begin position="365"/>
        <end position="402"/>
    </location>
</feature>
<evidence type="ECO:0000256" key="1">
    <source>
        <dbReference type="SAM" id="MobiDB-lite"/>
    </source>
</evidence>
<keyword evidence="2" id="KW-0547">Nucleotide-binding</keyword>
<keyword evidence="2" id="KW-0378">Hydrolase</keyword>
<keyword evidence="3" id="KW-1185">Reference proteome</keyword>
<accession>A0A8H3WUT3</accession>
<reference evidence="2 3" key="1">
    <citation type="journal article" date="2019" name="Environ. Microbiol.">
        <title>At the nexus of three kingdoms: the genome of the mycorrhizal fungus Gigaspora margarita provides insights into plant, endobacterial and fungal interactions.</title>
        <authorList>
            <person name="Venice F."/>
            <person name="Ghignone S."/>
            <person name="Salvioli di Fossalunga A."/>
            <person name="Amselem J."/>
            <person name="Novero M."/>
            <person name="Xianan X."/>
            <person name="Sedzielewska Toro K."/>
            <person name="Morin E."/>
            <person name="Lipzen A."/>
            <person name="Grigoriev I.V."/>
            <person name="Henrissat B."/>
            <person name="Martin F.M."/>
            <person name="Bonfante P."/>
        </authorList>
    </citation>
    <scope>NUCLEOTIDE SEQUENCE [LARGE SCALE GENOMIC DNA]</scope>
    <source>
        <strain evidence="2 3">BEG34</strain>
    </source>
</reference>
<comment type="caution">
    <text evidence="2">The sequence shown here is derived from an EMBL/GenBank/DDBJ whole genome shotgun (WGS) entry which is preliminary data.</text>
</comment>
<dbReference type="EMBL" id="WTPW01003062">
    <property type="protein sequence ID" value="KAF0355548.1"/>
    <property type="molecule type" value="Genomic_DNA"/>
</dbReference>
<feature type="compositionally biased region" description="Polar residues" evidence="1">
    <location>
        <begin position="390"/>
        <end position="402"/>
    </location>
</feature>
<name>A0A8H3WUT3_GIGMA</name>
<dbReference type="Proteomes" id="UP000439903">
    <property type="component" value="Unassembled WGS sequence"/>
</dbReference>
<organism evidence="2 3">
    <name type="scientific">Gigaspora margarita</name>
    <dbReference type="NCBI Taxonomy" id="4874"/>
    <lineage>
        <taxon>Eukaryota</taxon>
        <taxon>Fungi</taxon>
        <taxon>Fungi incertae sedis</taxon>
        <taxon>Mucoromycota</taxon>
        <taxon>Glomeromycotina</taxon>
        <taxon>Glomeromycetes</taxon>
        <taxon>Diversisporales</taxon>
        <taxon>Gigasporaceae</taxon>
        <taxon>Gigaspora</taxon>
    </lineage>
</organism>
<protein>
    <submittedName>
        <fullName evidence="2">Highly derived d5-like helicase-primase: PROVISIONAL</fullName>
    </submittedName>
</protein>
<proteinExistence type="predicted"/>
<dbReference type="OrthoDB" id="2421168at2759"/>
<gene>
    <name evidence="2" type="ORF">F8M41_014881</name>
</gene>
<dbReference type="GO" id="GO:0004386">
    <property type="term" value="F:helicase activity"/>
    <property type="evidence" value="ECO:0007669"/>
    <property type="project" value="UniProtKB-KW"/>
</dbReference>
<feature type="compositionally biased region" description="Acidic residues" evidence="1">
    <location>
        <begin position="374"/>
        <end position="385"/>
    </location>
</feature>
<evidence type="ECO:0000313" key="2">
    <source>
        <dbReference type="EMBL" id="KAF0355548.1"/>
    </source>
</evidence>
<dbReference type="AlphaFoldDB" id="A0A8H3WUT3"/>
<evidence type="ECO:0000313" key="3">
    <source>
        <dbReference type="Proteomes" id="UP000439903"/>
    </source>
</evidence>
<keyword evidence="2" id="KW-0067">ATP-binding</keyword>